<reference evidence="1 2" key="1">
    <citation type="submission" date="2018-08" db="EMBL/GenBank/DDBJ databases">
        <title>Sequencing the genomes of 1000 actinobacteria strains.</title>
        <authorList>
            <person name="Klenk H.-P."/>
        </authorList>
    </citation>
    <scope>NUCLEOTIDE SEQUENCE [LARGE SCALE GENOMIC DNA]</scope>
    <source>
        <strain evidence="1 2">DSM 22967</strain>
    </source>
</reference>
<proteinExistence type="predicted"/>
<evidence type="ECO:0000313" key="1">
    <source>
        <dbReference type="EMBL" id="REF31674.1"/>
    </source>
</evidence>
<accession>A0A3D9V0C9</accession>
<evidence type="ECO:0000313" key="2">
    <source>
        <dbReference type="Proteomes" id="UP000256253"/>
    </source>
</evidence>
<dbReference type="AlphaFoldDB" id="A0A3D9V0C9"/>
<dbReference type="RefSeq" id="WP_147301402.1">
    <property type="nucleotide sequence ID" value="NZ_QTUA01000001.1"/>
</dbReference>
<dbReference type="Proteomes" id="UP000256253">
    <property type="component" value="Unassembled WGS sequence"/>
</dbReference>
<protein>
    <submittedName>
        <fullName evidence="1">Uncharacterized protein</fullName>
    </submittedName>
</protein>
<comment type="caution">
    <text evidence="1">The sequence shown here is derived from an EMBL/GenBank/DDBJ whole genome shotgun (WGS) entry which is preliminary data.</text>
</comment>
<organism evidence="1 2">
    <name type="scientific">Calidifontibacter indicus</name>
    <dbReference type="NCBI Taxonomy" id="419650"/>
    <lineage>
        <taxon>Bacteria</taxon>
        <taxon>Bacillati</taxon>
        <taxon>Actinomycetota</taxon>
        <taxon>Actinomycetes</taxon>
        <taxon>Micrococcales</taxon>
        <taxon>Dermacoccaceae</taxon>
        <taxon>Calidifontibacter</taxon>
    </lineage>
</organism>
<dbReference type="OrthoDB" id="122807at2"/>
<keyword evidence="2" id="KW-1185">Reference proteome</keyword>
<gene>
    <name evidence="1" type="ORF">DFJ65_2747</name>
</gene>
<dbReference type="EMBL" id="QTUA01000001">
    <property type="protein sequence ID" value="REF31674.1"/>
    <property type="molecule type" value="Genomic_DNA"/>
</dbReference>
<name>A0A3D9V0C9_9MICO</name>
<sequence>MQTSATRRIVPLLLAPMLLSLGLIGVGFGAAPPAHAGLCTTSPLDGTWYNSDSATQSITRTRVYCGDDTQTVCNGNICSTTYGVARYVQLWGKCYPTDCAWGSRKLTLRSDGWSTAFYDQGFATRTVWVRTESWYGRTYLRVSIWNDYRDSRTDKWTTDWFLR</sequence>